<protein>
    <submittedName>
        <fullName evidence="9">ABC transporter, ATP-binding protein</fullName>
    </submittedName>
</protein>
<accession>J0XBK4</accession>
<dbReference type="GO" id="GO:0005524">
    <property type="term" value="F:ATP binding"/>
    <property type="evidence" value="ECO:0007669"/>
    <property type="project" value="UniProtKB-KW"/>
</dbReference>
<dbReference type="PANTHER" id="PTHR42711">
    <property type="entry name" value="ABC TRANSPORTER ATP-BINDING PROTEIN"/>
    <property type="match status" value="1"/>
</dbReference>
<dbReference type="InterPro" id="IPR050763">
    <property type="entry name" value="ABC_transporter_ATP-binding"/>
</dbReference>
<comment type="subcellular location">
    <subcellularLocation>
        <location evidence="1">Cell membrane</location>
        <topology evidence="1">Peripheral membrane protein</topology>
    </subcellularLocation>
</comment>
<gene>
    <name evidence="9" type="ORF">HMPREF1318_2755</name>
</gene>
<feature type="domain" description="ABC transporter" evidence="8">
    <location>
        <begin position="9"/>
        <end position="239"/>
    </location>
</feature>
<evidence type="ECO:0000256" key="1">
    <source>
        <dbReference type="ARBA" id="ARBA00004202"/>
    </source>
</evidence>
<evidence type="ECO:0000256" key="3">
    <source>
        <dbReference type="ARBA" id="ARBA00022448"/>
    </source>
</evidence>
<dbReference type="Pfam" id="PF00005">
    <property type="entry name" value="ABC_tran"/>
    <property type="match status" value="1"/>
</dbReference>
<dbReference type="SUPFAM" id="SSF52540">
    <property type="entry name" value="P-loop containing nucleoside triphosphate hydrolases"/>
    <property type="match status" value="1"/>
</dbReference>
<dbReference type="EMBL" id="AKFT01000082">
    <property type="protein sequence ID" value="EJF46051.1"/>
    <property type="molecule type" value="Genomic_DNA"/>
</dbReference>
<proteinExistence type="inferred from homology"/>
<evidence type="ECO:0000256" key="5">
    <source>
        <dbReference type="ARBA" id="ARBA00022840"/>
    </source>
</evidence>
<dbReference type="InterPro" id="IPR003439">
    <property type="entry name" value="ABC_transporter-like_ATP-bd"/>
</dbReference>
<evidence type="ECO:0000256" key="7">
    <source>
        <dbReference type="SAM" id="MobiDB-lite"/>
    </source>
</evidence>
<dbReference type="InterPro" id="IPR003593">
    <property type="entry name" value="AAA+_ATPase"/>
</dbReference>
<dbReference type="InterPro" id="IPR027417">
    <property type="entry name" value="P-loop_NTPase"/>
</dbReference>
<dbReference type="SMART" id="SM00382">
    <property type="entry name" value="AAA"/>
    <property type="match status" value="1"/>
</dbReference>
<name>J0XBK4_9ACTO</name>
<evidence type="ECO:0000256" key="6">
    <source>
        <dbReference type="ARBA" id="ARBA00023251"/>
    </source>
</evidence>
<dbReference type="RefSeq" id="WP_008731005.1">
    <property type="nucleotide sequence ID" value="NZ_AKFT01000082.1"/>
</dbReference>
<dbReference type="GO" id="GO:0005886">
    <property type="term" value="C:plasma membrane"/>
    <property type="evidence" value="ECO:0007669"/>
    <property type="project" value="UniProtKB-SubCell"/>
</dbReference>
<comment type="similarity">
    <text evidence="2">Belongs to the ABC transporter superfamily.</text>
</comment>
<keyword evidence="4" id="KW-0547">Nucleotide-binding</keyword>
<organism evidence="9 10">
    <name type="scientific">Actinomyces massiliensis F0489</name>
    <dbReference type="NCBI Taxonomy" id="1125718"/>
    <lineage>
        <taxon>Bacteria</taxon>
        <taxon>Bacillati</taxon>
        <taxon>Actinomycetota</taxon>
        <taxon>Actinomycetes</taxon>
        <taxon>Actinomycetales</taxon>
        <taxon>Actinomycetaceae</taxon>
        <taxon>Actinomyces</taxon>
    </lineage>
</organism>
<dbReference type="PROSITE" id="PS50893">
    <property type="entry name" value="ABC_TRANSPORTER_2"/>
    <property type="match status" value="1"/>
</dbReference>
<reference evidence="9 10" key="1">
    <citation type="submission" date="2012-05" db="EMBL/GenBank/DDBJ databases">
        <authorList>
            <person name="Harkins D.M."/>
            <person name="Madupu R."/>
            <person name="Durkin A.S."/>
            <person name="Torralba M."/>
            <person name="Methe B."/>
            <person name="Sutton G.G."/>
            <person name="Nelson K.E."/>
        </authorList>
    </citation>
    <scope>NUCLEOTIDE SEQUENCE [LARGE SCALE GENOMIC DNA]</scope>
    <source>
        <strain evidence="9 10">F0489</strain>
    </source>
</reference>
<keyword evidence="10" id="KW-1185">Reference proteome</keyword>
<keyword evidence="6" id="KW-0046">Antibiotic resistance</keyword>
<keyword evidence="5 9" id="KW-0067">ATP-binding</keyword>
<dbReference type="eggNOG" id="COG1131">
    <property type="taxonomic scope" value="Bacteria"/>
</dbReference>
<keyword evidence="3" id="KW-0813">Transport</keyword>
<dbReference type="PANTHER" id="PTHR42711:SF5">
    <property type="entry name" value="ABC TRANSPORTER ATP-BINDING PROTEIN NATA"/>
    <property type="match status" value="1"/>
</dbReference>
<evidence type="ECO:0000259" key="8">
    <source>
        <dbReference type="PROSITE" id="PS50893"/>
    </source>
</evidence>
<feature type="compositionally biased region" description="Low complexity" evidence="7">
    <location>
        <begin position="280"/>
        <end position="292"/>
    </location>
</feature>
<evidence type="ECO:0000256" key="2">
    <source>
        <dbReference type="ARBA" id="ARBA00005417"/>
    </source>
</evidence>
<dbReference type="OrthoDB" id="9804819at2"/>
<dbReference type="CDD" id="cd03230">
    <property type="entry name" value="ABC_DR_subfamily_A"/>
    <property type="match status" value="1"/>
</dbReference>
<dbReference type="GO" id="GO:0016887">
    <property type="term" value="F:ATP hydrolysis activity"/>
    <property type="evidence" value="ECO:0007669"/>
    <property type="project" value="InterPro"/>
</dbReference>
<sequence>MRGAAASALAVEGIRVDLRGKPVLRGLDLSVAEGECRAVVGLNGAGKTTTLRVILGMLRPEAGRVLLHGRDITSSPRGLWRRVGHLVETPLSYPELTARQNIEASARLHGADPERAGRAASRMSETLALTDWLDTPVRRLSLGARQKVGLVGALAHEPSLVVLDEPTNGLDPLAVVGFRELLREVTQRGGSVLVTGHHFDELTRIADRVDVLHRGRVIDTLTPGGPSGADRPGKSCEPGRLSEPGGADLERVFFDAVLAADRAALEPDSGRPVRAGRPTGRSAPRGRLPRAGRPGERR</sequence>
<dbReference type="AlphaFoldDB" id="J0XBK4"/>
<feature type="non-terminal residue" evidence="9">
    <location>
        <position position="298"/>
    </location>
</feature>
<comment type="caution">
    <text evidence="9">The sequence shown here is derived from an EMBL/GenBank/DDBJ whole genome shotgun (WGS) entry which is preliminary data.</text>
</comment>
<evidence type="ECO:0000313" key="9">
    <source>
        <dbReference type="EMBL" id="EJF46051.1"/>
    </source>
</evidence>
<evidence type="ECO:0000256" key="4">
    <source>
        <dbReference type="ARBA" id="ARBA00022741"/>
    </source>
</evidence>
<dbReference type="Gene3D" id="3.40.50.300">
    <property type="entry name" value="P-loop containing nucleotide triphosphate hydrolases"/>
    <property type="match status" value="1"/>
</dbReference>
<feature type="region of interest" description="Disordered" evidence="7">
    <location>
        <begin position="264"/>
        <end position="298"/>
    </location>
</feature>
<dbReference type="Proteomes" id="UP000002941">
    <property type="component" value="Unassembled WGS sequence"/>
</dbReference>
<dbReference type="GO" id="GO:0046677">
    <property type="term" value="P:response to antibiotic"/>
    <property type="evidence" value="ECO:0007669"/>
    <property type="project" value="UniProtKB-KW"/>
</dbReference>
<feature type="region of interest" description="Disordered" evidence="7">
    <location>
        <begin position="219"/>
        <end position="246"/>
    </location>
</feature>
<evidence type="ECO:0000313" key="10">
    <source>
        <dbReference type="Proteomes" id="UP000002941"/>
    </source>
</evidence>